<accession>W9S5B4</accession>
<feature type="compositionally biased region" description="Polar residues" evidence="4">
    <location>
        <begin position="571"/>
        <end position="582"/>
    </location>
</feature>
<organism evidence="7 8">
    <name type="scientific">Morus notabilis</name>
    <dbReference type="NCBI Taxonomy" id="981085"/>
    <lineage>
        <taxon>Eukaryota</taxon>
        <taxon>Viridiplantae</taxon>
        <taxon>Streptophyta</taxon>
        <taxon>Embryophyta</taxon>
        <taxon>Tracheophyta</taxon>
        <taxon>Spermatophyta</taxon>
        <taxon>Magnoliopsida</taxon>
        <taxon>eudicotyledons</taxon>
        <taxon>Gunneridae</taxon>
        <taxon>Pentapetalae</taxon>
        <taxon>rosids</taxon>
        <taxon>fabids</taxon>
        <taxon>Rosales</taxon>
        <taxon>Moraceae</taxon>
        <taxon>Moreae</taxon>
        <taxon>Morus</taxon>
    </lineage>
</organism>
<dbReference type="Pfam" id="PF08381">
    <property type="entry name" value="BRX"/>
    <property type="match status" value="2"/>
</dbReference>
<dbReference type="InterPro" id="IPR013591">
    <property type="entry name" value="Brevis_radix_dom"/>
</dbReference>
<dbReference type="EMBL" id="KE346101">
    <property type="protein sequence ID" value="EXC26270.1"/>
    <property type="molecule type" value="Genomic_DNA"/>
</dbReference>
<dbReference type="InterPro" id="IPR044532">
    <property type="entry name" value="BRX-like"/>
</dbReference>
<dbReference type="InterPro" id="IPR027988">
    <property type="entry name" value="BRX_N"/>
</dbReference>
<evidence type="ECO:0000256" key="4">
    <source>
        <dbReference type="SAM" id="MobiDB-lite"/>
    </source>
</evidence>
<feature type="transmembrane region" description="Helical" evidence="5">
    <location>
        <begin position="44"/>
        <end position="69"/>
    </location>
</feature>
<dbReference type="eggNOG" id="ENOG502QU4N">
    <property type="taxonomic scope" value="Eukaryota"/>
</dbReference>
<name>W9S5B4_9ROSA</name>
<comment type="subcellular location">
    <subcellularLocation>
        <location evidence="1">Nucleus</location>
    </subcellularLocation>
</comment>
<proteinExistence type="inferred from homology"/>
<feature type="domain" description="BRX" evidence="6">
    <location>
        <begin position="429"/>
        <end position="484"/>
    </location>
</feature>
<keyword evidence="8" id="KW-1185">Reference proteome</keyword>
<evidence type="ECO:0000256" key="3">
    <source>
        <dbReference type="ARBA" id="ARBA00023242"/>
    </source>
</evidence>
<gene>
    <name evidence="7" type="ORF">L484_022844</name>
</gene>
<keyword evidence="5" id="KW-1133">Transmembrane helix</keyword>
<dbReference type="GO" id="GO:0005634">
    <property type="term" value="C:nucleus"/>
    <property type="evidence" value="ECO:0007669"/>
    <property type="project" value="UniProtKB-SubCell"/>
</dbReference>
<evidence type="ECO:0000313" key="7">
    <source>
        <dbReference type="EMBL" id="EXC26270.1"/>
    </source>
</evidence>
<reference evidence="8" key="1">
    <citation type="submission" date="2013-01" db="EMBL/GenBank/DDBJ databases">
        <title>Draft Genome Sequence of a Mulberry Tree, Morus notabilis C.K. Schneid.</title>
        <authorList>
            <person name="He N."/>
            <person name="Zhao S."/>
        </authorList>
    </citation>
    <scope>NUCLEOTIDE SEQUENCE</scope>
</reference>
<dbReference type="PANTHER" id="PTHR46058">
    <property type="entry name" value="PROTEIN BREVIS RADIX-LIKE 1"/>
    <property type="match status" value="1"/>
</dbReference>
<dbReference type="STRING" id="981085.W9S5B4"/>
<feature type="domain" description="BRX" evidence="6">
    <location>
        <begin position="599"/>
        <end position="673"/>
    </location>
</feature>
<dbReference type="Proteomes" id="UP000030645">
    <property type="component" value="Unassembled WGS sequence"/>
</dbReference>
<keyword evidence="3" id="KW-0539">Nucleus</keyword>
<feature type="compositionally biased region" description="Polar residues" evidence="4">
    <location>
        <begin position="373"/>
        <end position="389"/>
    </location>
</feature>
<dbReference type="PROSITE" id="PS51257">
    <property type="entry name" value="PROKAR_LIPOPROTEIN"/>
    <property type="match status" value="1"/>
</dbReference>
<evidence type="ECO:0000256" key="2">
    <source>
        <dbReference type="ARBA" id="ARBA00009057"/>
    </source>
</evidence>
<dbReference type="Pfam" id="PF13713">
    <property type="entry name" value="BRX_N"/>
    <property type="match status" value="1"/>
</dbReference>
<feature type="transmembrane region" description="Helical" evidence="5">
    <location>
        <begin position="20"/>
        <end position="38"/>
    </location>
</feature>
<sequence length="745" mass="82863">MIIKGLFRRYERWNPVHPTYGAFSGMGIGIGCGVGWGPGFGPDVIGYVGAGCGVGFSVGFTLAGFGVGLPANYLFAVPYNAFMAARSGALDIAKSNGFFSSKNVARDGWTITVPHISDLQREASGRLTSFKQKLLLEEGLNSFDVKSLLPLHSKSVWASLREFHKNFFKGDKVYNFRVNFGFTGQFHVLGHFRVVSCQLIKWSCRVRVAVFKKFRVTGRVRVDCKFKKNDQNTTQTRHVTRIATPTLNNRKRRREWKRVAQSTGYLCSMKPYYAENVPIPRSNGPNHPHKILFSVGDDGEDEGGGARGSGTPSTKEAVKSLTAQIKDMALKVSGAYKQCKPCTGSSSYRRGQRPYPDFDTASEGGPYPYVGGASSSSTPAWDFTSSSHHPSTRPDSRFTGLLSGDQTPRGVSVSAQSCDVVLENEDEPKEWMAQVEPGVHITFVSLPNGGNDLKRIRFSREMFDKWQAQRWWGENYDRIMELYNVQRFNRQALQTPSRSEDERDSSYSRMGSARESPMAPSLNKDWTPRSHYKPPGSRQHFPPDPYDHGGGGHHYNAGSSGYVMGGHKGETSSLDASRTTTSSRDEASISVSNASDLETEWVEQDEPGVYITIRQLTDGTRELRRVRFSGQNIFKIIEIYHDDSCWDRTSSSNLGRPSVESTDDNARACLPRSHQYASKAFLRMCLACQRAAYLSSQRALAVSATVQRQQAPTIPRATRGALSPHCQSRFNMCPLSAESEFFLQK</sequence>
<dbReference type="PROSITE" id="PS51514">
    <property type="entry name" value="BRX"/>
    <property type="match status" value="2"/>
</dbReference>
<dbReference type="PANTHER" id="PTHR46058:SF26">
    <property type="entry name" value="PROTEIN BREVIS RADIX-LIKE 1"/>
    <property type="match status" value="1"/>
</dbReference>
<protein>
    <recommendedName>
        <fullName evidence="6">BRX domain-containing protein</fullName>
    </recommendedName>
</protein>
<comment type="similarity">
    <text evidence="2">Belongs to the BRX family.</text>
</comment>
<evidence type="ECO:0000256" key="1">
    <source>
        <dbReference type="ARBA" id="ARBA00004123"/>
    </source>
</evidence>
<evidence type="ECO:0000259" key="6">
    <source>
        <dbReference type="PROSITE" id="PS51514"/>
    </source>
</evidence>
<feature type="region of interest" description="Disordered" evidence="4">
    <location>
        <begin position="295"/>
        <end position="316"/>
    </location>
</feature>
<feature type="region of interest" description="Disordered" evidence="4">
    <location>
        <begin position="342"/>
        <end position="409"/>
    </location>
</feature>
<keyword evidence="5" id="KW-0472">Membrane</keyword>
<keyword evidence="5" id="KW-0812">Transmembrane</keyword>
<feature type="region of interest" description="Disordered" evidence="4">
    <location>
        <begin position="493"/>
        <end position="591"/>
    </location>
</feature>
<evidence type="ECO:0000256" key="5">
    <source>
        <dbReference type="SAM" id="Phobius"/>
    </source>
</evidence>
<dbReference type="AlphaFoldDB" id="W9S5B4"/>
<evidence type="ECO:0000313" key="8">
    <source>
        <dbReference type="Proteomes" id="UP000030645"/>
    </source>
</evidence>